<dbReference type="InterPro" id="IPR039672">
    <property type="entry name" value="MFS_2"/>
</dbReference>
<dbReference type="Proteomes" id="UP000095492">
    <property type="component" value="Unassembled WGS sequence"/>
</dbReference>
<dbReference type="SUPFAM" id="SSF103473">
    <property type="entry name" value="MFS general substrate transporter"/>
    <property type="match status" value="1"/>
</dbReference>
<dbReference type="GO" id="GO:0015293">
    <property type="term" value="F:symporter activity"/>
    <property type="evidence" value="ECO:0007669"/>
    <property type="project" value="InterPro"/>
</dbReference>
<dbReference type="GO" id="GO:0005886">
    <property type="term" value="C:plasma membrane"/>
    <property type="evidence" value="ECO:0007669"/>
    <property type="project" value="TreeGrafter"/>
</dbReference>
<feature type="transmembrane region" description="Helical" evidence="1">
    <location>
        <begin position="381"/>
        <end position="401"/>
    </location>
</feature>
<name>A0A173VCM3_EUBRA</name>
<reference evidence="3 5" key="2">
    <citation type="journal article" date="2019" name="Nat. Med.">
        <title>A library of human gut bacterial isolates paired with longitudinal multiomics data enables mechanistic microbiome research.</title>
        <authorList>
            <person name="Poyet M."/>
            <person name="Groussin M."/>
            <person name="Gibbons S.M."/>
            <person name="Avila-Pacheco J."/>
            <person name="Jiang X."/>
            <person name="Kearney S.M."/>
            <person name="Perrotta A.R."/>
            <person name="Berdy B."/>
            <person name="Zhao S."/>
            <person name="Lieberman T.D."/>
            <person name="Swanson P.K."/>
            <person name="Smith M."/>
            <person name="Roesemann S."/>
            <person name="Alexander J.E."/>
            <person name="Rich S.A."/>
            <person name="Livny J."/>
            <person name="Vlamakis H."/>
            <person name="Clish C."/>
            <person name="Bullock K."/>
            <person name="Deik A."/>
            <person name="Scott J."/>
            <person name="Pierce K.A."/>
            <person name="Xavier R.J."/>
            <person name="Alm E.J."/>
        </authorList>
    </citation>
    <scope>NUCLEOTIDE SEQUENCE [LARGE SCALE GENOMIC DNA]</scope>
    <source>
        <strain evidence="3 5">BIOML-A3</strain>
    </source>
</reference>
<feature type="transmembrane region" description="Helical" evidence="1">
    <location>
        <begin position="326"/>
        <end position="344"/>
    </location>
</feature>
<reference evidence="2 4" key="1">
    <citation type="submission" date="2015-09" db="EMBL/GenBank/DDBJ databases">
        <authorList>
            <consortium name="Pathogen Informatics"/>
        </authorList>
    </citation>
    <scope>NUCLEOTIDE SEQUENCE [LARGE SCALE GENOMIC DNA]</scope>
    <source>
        <strain evidence="2 4">2789STDY5608891</strain>
    </source>
</reference>
<evidence type="ECO:0000313" key="3">
    <source>
        <dbReference type="EMBL" id="MSD14752.1"/>
    </source>
</evidence>
<sequence length="450" mass="49289">MNEKKELSMSERISWALGQATGRQFITALVSTYILIFMTDVFGVPAAAAGVIMTAATVWDAINDPIMGGLADRTKSRWGTYRPYLLLIPLPLSIVSVLLFAAPDLSTTGKIVYAAVLYICYGMLVTAIEIPYYAILPTMSRNEMERNDVISLATFIASIMILIVTSFTTNFVNVIGGDNPAKGYMVLVAIGAILMCITSWIAFAKCKERHTVDMTHEEHVFKSAGKLLKVKEMYPMIAFWCVGCILFQIIMSSSVFYCMYYLMNPGLIATYMLVISISGMVGVMVLMPILLRKVKGSMKKAVTFTQVIACVCYLILFFVGGKSIPALYILTFIACMFSTMTNAFRPMTVFGMTDYVYKTTGEQLNGTISAIGGFSYKCGTAISNAILAGVLAATGYIANAIGQEPEAVLIGINSVRFLVPLAASVLYIIFIQFYPEKKMQELTANSEKAN</sequence>
<dbReference type="GeneID" id="42787062"/>
<feature type="transmembrane region" description="Helical" evidence="1">
    <location>
        <begin position="115"/>
        <end position="136"/>
    </location>
</feature>
<evidence type="ECO:0000313" key="4">
    <source>
        <dbReference type="Proteomes" id="UP000095492"/>
    </source>
</evidence>
<dbReference type="GO" id="GO:0008643">
    <property type="term" value="P:carbohydrate transport"/>
    <property type="evidence" value="ECO:0007669"/>
    <property type="project" value="InterPro"/>
</dbReference>
<evidence type="ECO:0000256" key="1">
    <source>
        <dbReference type="SAM" id="Phobius"/>
    </source>
</evidence>
<dbReference type="EMBL" id="WKRA01000002">
    <property type="protein sequence ID" value="MSD14752.1"/>
    <property type="molecule type" value="Genomic_DNA"/>
</dbReference>
<keyword evidence="1" id="KW-1133">Transmembrane helix</keyword>
<dbReference type="STRING" id="39490.ERS852448_02662"/>
<dbReference type="InterPro" id="IPR036259">
    <property type="entry name" value="MFS_trans_sf"/>
</dbReference>
<dbReference type="GO" id="GO:0006814">
    <property type="term" value="P:sodium ion transport"/>
    <property type="evidence" value="ECO:0007669"/>
    <property type="project" value="InterPro"/>
</dbReference>
<dbReference type="PANTHER" id="PTHR11328:SF24">
    <property type="entry name" value="MAJOR FACILITATOR SUPERFAMILY (MFS) PROFILE DOMAIN-CONTAINING PROTEIN"/>
    <property type="match status" value="1"/>
</dbReference>
<organism evidence="2 4">
    <name type="scientific">Eubacterium ramulus</name>
    <dbReference type="NCBI Taxonomy" id="39490"/>
    <lineage>
        <taxon>Bacteria</taxon>
        <taxon>Bacillati</taxon>
        <taxon>Bacillota</taxon>
        <taxon>Clostridia</taxon>
        <taxon>Eubacteriales</taxon>
        <taxon>Eubacteriaceae</taxon>
        <taxon>Eubacterium</taxon>
    </lineage>
</organism>
<keyword evidence="1" id="KW-0472">Membrane</keyword>
<dbReference type="AlphaFoldDB" id="A0A173VCM3"/>
<feature type="transmembrane region" description="Helical" evidence="1">
    <location>
        <begin position="42"/>
        <end position="62"/>
    </location>
</feature>
<gene>
    <name evidence="2" type="primary">yicJ_4</name>
    <name evidence="2" type="ORF">ERS852448_02662</name>
    <name evidence="3" type="ORF">GKE72_01415</name>
</gene>
<protein>
    <submittedName>
        <fullName evidence="2">Inner membrane symporter yicJ</fullName>
    </submittedName>
    <submittedName>
        <fullName evidence="3">MFS transporter</fullName>
    </submittedName>
</protein>
<dbReference type="PANTHER" id="PTHR11328">
    <property type="entry name" value="MAJOR FACILITATOR SUPERFAMILY DOMAIN-CONTAINING PROTEIN"/>
    <property type="match status" value="1"/>
</dbReference>
<feature type="transmembrane region" description="Helical" evidence="1">
    <location>
        <begin position="407"/>
        <end position="430"/>
    </location>
</feature>
<evidence type="ECO:0000313" key="5">
    <source>
        <dbReference type="Proteomes" id="UP000431304"/>
    </source>
</evidence>
<dbReference type="Pfam" id="PF13347">
    <property type="entry name" value="MFS_2"/>
    <property type="match status" value="1"/>
</dbReference>
<accession>A0A173VCM3</accession>
<proteinExistence type="predicted"/>
<dbReference type="Proteomes" id="UP000431304">
    <property type="component" value="Unassembled WGS sequence"/>
</dbReference>
<dbReference type="OrthoDB" id="9764596at2"/>
<dbReference type="InterPro" id="IPR001927">
    <property type="entry name" value="Na/Gal_symport"/>
</dbReference>
<keyword evidence="1" id="KW-0812">Transmembrane</keyword>
<evidence type="ECO:0000313" key="2">
    <source>
        <dbReference type="EMBL" id="CUN23648.1"/>
    </source>
</evidence>
<feature type="transmembrane region" description="Helical" evidence="1">
    <location>
        <begin position="268"/>
        <end position="289"/>
    </location>
</feature>
<feature type="transmembrane region" description="Helical" evidence="1">
    <location>
        <begin position="148"/>
        <end position="172"/>
    </location>
</feature>
<dbReference type="RefSeq" id="WP_021739673.1">
    <property type="nucleotide sequence ID" value="NZ_CABKSU010000080.1"/>
</dbReference>
<feature type="transmembrane region" description="Helical" evidence="1">
    <location>
        <begin position="237"/>
        <end position="262"/>
    </location>
</feature>
<feature type="transmembrane region" description="Helical" evidence="1">
    <location>
        <begin position="301"/>
        <end position="320"/>
    </location>
</feature>
<feature type="transmembrane region" description="Helical" evidence="1">
    <location>
        <begin position="83"/>
        <end position="103"/>
    </location>
</feature>
<dbReference type="NCBIfam" id="TIGR00792">
    <property type="entry name" value="gph"/>
    <property type="match status" value="1"/>
</dbReference>
<dbReference type="EMBL" id="CYYA01000024">
    <property type="protein sequence ID" value="CUN23648.1"/>
    <property type="molecule type" value="Genomic_DNA"/>
</dbReference>
<feature type="transmembrane region" description="Helical" evidence="1">
    <location>
        <begin position="184"/>
        <end position="204"/>
    </location>
</feature>
<dbReference type="Gene3D" id="1.20.1250.20">
    <property type="entry name" value="MFS general substrate transporter like domains"/>
    <property type="match status" value="1"/>
</dbReference>